<protein>
    <submittedName>
        <fullName evidence="1">Uncharacterized protein</fullName>
    </submittedName>
</protein>
<accession>A0A381W973</accession>
<proteinExistence type="predicted"/>
<reference evidence="1" key="1">
    <citation type="submission" date="2018-05" db="EMBL/GenBank/DDBJ databases">
        <authorList>
            <person name="Lanie J.A."/>
            <person name="Ng W.-L."/>
            <person name="Kazmierczak K.M."/>
            <person name="Andrzejewski T.M."/>
            <person name="Davidsen T.M."/>
            <person name="Wayne K.J."/>
            <person name="Tettelin H."/>
            <person name="Glass J.I."/>
            <person name="Rusch D."/>
            <person name="Podicherti R."/>
            <person name="Tsui H.-C.T."/>
            <person name="Winkler M.E."/>
        </authorList>
    </citation>
    <scope>NUCLEOTIDE SEQUENCE</scope>
</reference>
<dbReference type="EMBL" id="UINC01011076">
    <property type="protein sequence ID" value="SVA49034.1"/>
    <property type="molecule type" value="Genomic_DNA"/>
</dbReference>
<sequence length="124" mass="13382">MMSAIGEKQAEISGKITSVTIRDASSEVNLEANVGEFGTVFGTVTFEPPVDADGETGPVVVRGRALRPDGATVPFRGGGTWRKSGKHRWEIKHISLDAEGQRIFVVDEFDMVARTNTGTLYALD</sequence>
<name>A0A381W973_9ZZZZ</name>
<organism evidence="1">
    <name type="scientific">marine metagenome</name>
    <dbReference type="NCBI Taxonomy" id="408172"/>
    <lineage>
        <taxon>unclassified sequences</taxon>
        <taxon>metagenomes</taxon>
        <taxon>ecological metagenomes</taxon>
    </lineage>
</organism>
<gene>
    <name evidence="1" type="ORF">METZ01_LOCUS101888</name>
</gene>
<dbReference type="AlphaFoldDB" id="A0A381W973"/>
<evidence type="ECO:0000313" key="1">
    <source>
        <dbReference type="EMBL" id="SVA49034.1"/>
    </source>
</evidence>